<name>A0ABP0KK84_9DINO</name>
<sequence length="186" mass="19588">MAVATVLSGFSGVVVAAAAGCSGFAGSLGGREVAAVCLEQLTAPSPRSARCRSRSSKSSKSSKRRRSSTSSTQLFPLEPQLLEAYSVLGVDPSCSNAELKSAYRQSVLRYDTDSQSFHGVLAAMEKIRSIRQTPLELDLVPDIWLDSRGTSRRSASSASHVGVESDRFLAGFLGGVAAQQAARSVM</sequence>
<dbReference type="SUPFAM" id="SSF46565">
    <property type="entry name" value="Chaperone J-domain"/>
    <property type="match status" value="1"/>
</dbReference>
<gene>
    <name evidence="1" type="ORF">CCMP2556_LOCUS16687</name>
</gene>
<dbReference type="Proteomes" id="UP001642484">
    <property type="component" value="Unassembled WGS sequence"/>
</dbReference>
<dbReference type="InterPro" id="IPR001623">
    <property type="entry name" value="DnaJ_domain"/>
</dbReference>
<accession>A0ABP0KK84</accession>
<proteinExistence type="predicted"/>
<comment type="caution">
    <text evidence="1">The sequence shown here is derived from an EMBL/GenBank/DDBJ whole genome shotgun (WGS) entry which is preliminary data.</text>
</comment>
<evidence type="ECO:0000313" key="2">
    <source>
        <dbReference type="Proteomes" id="UP001642484"/>
    </source>
</evidence>
<keyword evidence="2" id="KW-1185">Reference proteome</keyword>
<evidence type="ECO:0000313" key="1">
    <source>
        <dbReference type="EMBL" id="CAK9027238.1"/>
    </source>
</evidence>
<protein>
    <submittedName>
        <fullName evidence="1">Uncharacterized protein</fullName>
    </submittedName>
</protein>
<dbReference type="InterPro" id="IPR036869">
    <property type="entry name" value="J_dom_sf"/>
</dbReference>
<dbReference type="EMBL" id="CAXAMN010008947">
    <property type="protein sequence ID" value="CAK9027238.1"/>
    <property type="molecule type" value="Genomic_DNA"/>
</dbReference>
<dbReference type="CDD" id="cd06257">
    <property type="entry name" value="DnaJ"/>
    <property type="match status" value="1"/>
</dbReference>
<dbReference type="Gene3D" id="1.10.287.110">
    <property type="entry name" value="DnaJ domain"/>
    <property type="match status" value="1"/>
</dbReference>
<organism evidence="1 2">
    <name type="scientific">Durusdinium trenchii</name>
    <dbReference type="NCBI Taxonomy" id="1381693"/>
    <lineage>
        <taxon>Eukaryota</taxon>
        <taxon>Sar</taxon>
        <taxon>Alveolata</taxon>
        <taxon>Dinophyceae</taxon>
        <taxon>Suessiales</taxon>
        <taxon>Symbiodiniaceae</taxon>
        <taxon>Durusdinium</taxon>
    </lineage>
</organism>
<reference evidence="1 2" key="1">
    <citation type="submission" date="2024-02" db="EMBL/GenBank/DDBJ databases">
        <authorList>
            <person name="Chen Y."/>
            <person name="Shah S."/>
            <person name="Dougan E. K."/>
            <person name="Thang M."/>
            <person name="Chan C."/>
        </authorList>
    </citation>
    <scope>NUCLEOTIDE SEQUENCE [LARGE SCALE GENOMIC DNA]</scope>
</reference>